<dbReference type="Proteomes" id="UP000309340">
    <property type="component" value="Unassembled WGS sequence"/>
</dbReference>
<keyword evidence="3" id="KW-1185">Reference proteome</keyword>
<dbReference type="OrthoDB" id="3563678at2759"/>
<evidence type="ECO:0000313" key="2">
    <source>
        <dbReference type="EMBL" id="TKA83945.1"/>
    </source>
</evidence>
<reference evidence="2 3" key="1">
    <citation type="submission" date="2017-03" db="EMBL/GenBank/DDBJ databases">
        <title>Genomes of endolithic fungi from Antarctica.</title>
        <authorList>
            <person name="Coleine C."/>
            <person name="Masonjones S."/>
            <person name="Stajich J.E."/>
        </authorList>
    </citation>
    <scope>NUCLEOTIDE SEQUENCE [LARGE SCALE GENOMIC DNA]</scope>
    <source>
        <strain evidence="2 3">CCFEE 5184</strain>
    </source>
</reference>
<sequence length="293" mass="30723">MNEFVLTARMDPGKQTDRRKIQQRQSGTFYVSANGTMSNDCTMSPIYAVNNGVLTATVHGTVYTYSTTPGVAYEMFAPSTIAGSITMTFSLGSGGTLNWLNSAFWNGQAGFCSVQNGTIYAVFQQNGQPDGCLYIQLSLFAVSSCQGLSYSTVTGPPGAQGSQGPTGFKARQALAELLARRVAKVLRDLQEFKARQCGVSGAVGATGATGPSGAPGPSATAYVYGYLGCYVQTGTKTSTTGLALTSYQATYTSLIDSTCMGLYRGKLEKKTAIPASVPQRLGAWLANAEIAPS</sequence>
<accession>A0A4U0Y878</accession>
<dbReference type="InterPro" id="IPR057230">
    <property type="entry name" value="DUF7908"/>
</dbReference>
<feature type="domain" description="DUF7908" evidence="1">
    <location>
        <begin position="17"/>
        <end position="142"/>
    </location>
</feature>
<gene>
    <name evidence="2" type="ORF">B0A55_00247</name>
</gene>
<dbReference type="AlphaFoldDB" id="A0A4U0Y878"/>
<evidence type="ECO:0000259" key="1">
    <source>
        <dbReference type="Pfam" id="PF25485"/>
    </source>
</evidence>
<name>A0A4U0Y878_9PEZI</name>
<organism evidence="2 3">
    <name type="scientific">Friedmanniomyces simplex</name>
    <dbReference type="NCBI Taxonomy" id="329884"/>
    <lineage>
        <taxon>Eukaryota</taxon>
        <taxon>Fungi</taxon>
        <taxon>Dikarya</taxon>
        <taxon>Ascomycota</taxon>
        <taxon>Pezizomycotina</taxon>
        <taxon>Dothideomycetes</taxon>
        <taxon>Dothideomycetidae</taxon>
        <taxon>Mycosphaerellales</taxon>
        <taxon>Teratosphaeriaceae</taxon>
        <taxon>Friedmanniomyces</taxon>
    </lineage>
</organism>
<dbReference type="Pfam" id="PF25485">
    <property type="entry name" value="DUF7908"/>
    <property type="match status" value="1"/>
</dbReference>
<protein>
    <recommendedName>
        <fullName evidence="1">DUF7908 domain-containing protein</fullName>
    </recommendedName>
</protein>
<evidence type="ECO:0000313" key="3">
    <source>
        <dbReference type="Proteomes" id="UP000309340"/>
    </source>
</evidence>
<comment type="caution">
    <text evidence="2">The sequence shown here is derived from an EMBL/GenBank/DDBJ whole genome shotgun (WGS) entry which is preliminary data.</text>
</comment>
<proteinExistence type="predicted"/>
<dbReference type="EMBL" id="NAJQ01000001">
    <property type="protein sequence ID" value="TKA83945.1"/>
    <property type="molecule type" value="Genomic_DNA"/>
</dbReference>